<accession>A0A167KGU8</accession>
<keyword evidence="1" id="KW-1133">Transmembrane helix</keyword>
<dbReference type="Proteomes" id="UP000076661">
    <property type="component" value="Unassembled WGS sequence"/>
</dbReference>
<gene>
    <name evidence="2" type="ORF">N478_25120</name>
</gene>
<keyword evidence="1" id="KW-0472">Membrane</keyword>
<feature type="transmembrane region" description="Helical" evidence="1">
    <location>
        <begin position="85"/>
        <end position="104"/>
    </location>
</feature>
<dbReference type="PATRIC" id="fig|1365257.3.peg.3944"/>
<feature type="transmembrane region" description="Helical" evidence="1">
    <location>
        <begin position="47"/>
        <end position="65"/>
    </location>
</feature>
<name>A0A167KGU8_9GAMM</name>
<feature type="transmembrane region" description="Helical" evidence="1">
    <location>
        <begin position="9"/>
        <end position="27"/>
    </location>
</feature>
<evidence type="ECO:0000256" key="1">
    <source>
        <dbReference type="SAM" id="Phobius"/>
    </source>
</evidence>
<comment type="caution">
    <text evidence="2">The sequence shown here is derived from an EMBL/GenBank/DDBJ whole genome shotgun (WGS) entry which is preliminary data.</text>
</comment>
<organism evidence="2 3">
    <name type="scientific">Pseudoalteromonas luteoviolacea S4060-1</name>
    <dbReference type="NCBI Taxonomy" id="1365257"/>
    <lineage>
        <taxon>Bacteria</taxon>
        <taxon>Pseudomonadati</taxon>
        <taxon>Pseudomonadota</taxon>
        <taxon>Gammaproteobacteria</taxon>
        <taxon>Alteromonadales</taxon>
        <taxon>Pseudoalteromonadaceae</taxon>
        <taxon>Pseudoalteromonas</taxon>
    </lineage>
</organism>
<feature type="transmembrane region" description="Helical" evidence="1">
    <location>
        <begin position="140"/>
        <end position="165"/>
    </location>
</feature>
<keyword evidence="1" id="KW-0812">Transmembrane</keyword>
<evidence type="ECO:0000313" key="2">
    <source>
        <dbReference type="EMBL" id="KZN62771.1"/>
    </source>
</evidence>
<protein>
    <submittedName>
        <fullName evidence="2">Uncharacterized protein</fullName>
    </submittedName>
</protein>
<dbReference type="AlphaFoldDB" id="A0A167KGU8"/>
<proteinExistence type="predicted"/>
<dbReference type="EMBL" id="AUXX01000037">
    <property type="protein sequence ID" value="KZN62771.1"/>
    <property type="molecule type" value="Genomic_DNA"/>
</dbReference>
<reference evidence="2 3" key="1">
    <citation type="submission" date="2013-07" db="EMBL/GenBank/DDBJ databases">
        <title>Comparative Genomic and Metabolomic Analysis of Twelve Strains of Pseudoalteromonas luteoviolacea.</title>
        <authorList>
            <person name="Vynne N.G."/>
            <person name="Mansson M."/>
            <person name="Gram L."/>
        </authorList>
    </citation>
    <scope>NUCLEOTIDE SEQUENCE [LARGE SCALE GENOMIC DNA]</scope>
    <source>
        <strain evidence="2 3">S4060-1</strain>
    </source>
</reference>
<dbReference type="RefSeq" id="WP_081225572.1">
    <property type="nucleotide sequence ID" value="NZ_AUXX01000037.1"/>
</dbReference>
<feature type="transmembrane region" description="Helical" evidence="1">
    <location>
        <begin position="110"/>
        <end position="128"/>
    </location>
</feature>
<sequence length="182" mass="20416">MDIKRTRNYLLMVVIVCQITLLIWESLHGGVVTHHFLAREDMPGLSNWWGLVILPSLVWVTAYSLEQRGRHLKSGQARTEFNKMASFSFLGMLLISLIQSTIFTLGYSTIAVSILMFLVFIALFLPLYRIEAIVGYILGGAYFTGPMIPFVGVVLFVAVSVFAHFCIKPLITHFKTAKTAAE</sequence>
<evidence type="ECO:0000313" key="3">
    <source>
        <dbReference type="Proteomes" id="UP000076661"/>
    </source>
</evidence>